<evidence type="ECO:0000256" key="1">
    <source>
        <dbReference type="PROSITE-ProRule" id="PRU00103"/>
    </source>
</evidence>
<feature type="repeat" description="HEAT" evidence="1">
    <location>
        <begin position="351"/>
        <end position="389"/>
    </location>
</feature>
<dbReference type="Gene3D" id="1.25.10.10">
    <property type="entry name" value="Leucine-rich Repeat Variant"/>
    <property type="match status" value="1"/>
</dbReference>
<accession>A0A146K9T1</accession>
<dbReference type="InterPro" id="IPR016024">
    <property type="entry name" value="ARM-type_fold"/>
</dbReference>
<proteinExistence type="predicted"/>
<dbReference type="EMBL" id="GDID01003023">
    <property type="protein sequence ID" value="JAP93583.1"/>
    <property type="molecule type" value="Transcribed_RNA"/>
</dbReference>
<dbReference type="InterPro" id="IPR021133">
    <property type="entry name" value="HEAT_type_2"/>
</dbReference>
<dbReference type="PROSITE" id="PS50077">
    <property type="entry name" value="HEAT_REPEAT"/>
    <property type="match status" value="1"/>
</dbReference>
<reference evidence="2" key="1">
    <citation type="submission" date="2015-07" db="EMBL/GenBank/DDBJ databases">
        <title>Adaptation to a free-living lifestyle via gene acquisitions in the diplomonad Trepomonas sp. PC1.</title>
        <authorList>
            <person name="Xu F."/>
            <person name="Jerlstrom-Hultqvist J."/>
            <person name="Kolisko M."/>
            <person name="Simpson A.G.B."/>
            <person name="Roger A.J."/>
            <person name="Svard S.G."/>
            <person name="Andersson J.O."/>
        </authorList>
    </citation>
    <scope>NUCLEOTIDE SEQUENCE</scope>
    <source>
        <strain evidence="2">PC1</strain>
    </source>
</reference>
<organism evidence="2">
    <name type="scientific">Trepomonas sp. PC1</name>
    <dbReference type="NCBI Taxonomy" id="1076344"/>
    <lineage>
        <taxon>Eukaryota</taxon>
        <taxon>Metamonada</taxon>
        <taxon>Diplomonadida</taxon>
        <taxon>Hexamitidae</taxon>
        <taxon>Hexamitinae</taxon>
        <taxon>Trepomonas</taxon>
    </lineage>
</organism>
<dbReference type="InterPro" id="IPR011989">
    <property type="entry name" value="ARM-like"/>
</dbReference>
<dbReference type="AlphaFoldDB" id="A0A146K9T1"/>
<gene>
    <name evidence="2" type="ORF">TPC1_14082</name>
</gene>
<protein>
    <submittedName>
        <fullName evidence="2">Coatomer gamma subunit</fullName>
    </submittedName>
</protein>
<sequence length="758" mass="85766">MLGEKGQSIDQQRLCLSRMLLCLNQLDVQLSSKQAEDIFFAVTKTFQQQSQHVHALAIQVISRIQHLNKSSFFATRSIVQCFEKEPALQSQCDRLLGLISNQNSLADVQKCVRLSTLDPKNQRLVASAAIAAKLQKIQLEQTIIDKVGGPSGALIVDCFQADKILPQVSKSGNQYCQMQLICNIAQSQLDEKKKLQIYMQYLPATSKEAMYEKLMVYQQALQSISQLQFATIKPNLLIIFQAFALIFEECDQDFEKIAMLKQGLKIYSNALNHQANQSDVAPMNKMLLQQVQSSNQTIQTLSTIHLITSTKNPQTIVKLSTLIPSLSGELKQSALDLLQQLTSSPEVYQYLIPILQDFMMSSDQQIRKSAFQSIYQIIQKSSDQQLQNQLVLTLIENFDDQSDKEMTKQICSQLGQIKCNTLEEAKKLTMSLWQKALLDGVQVRLASIQALAKLGSQFDVVQKVLDQVVDVLDDGYVTEIAQQKQFDEIKNFNVDDILTNQEQILAGSCQIAFKKKKEPKQAQQMPEKEVKAESNLITLNKNHKKFKKTFTNNQFTLISPSSADVTVEVCKVFYFSEQNVQTMFVFNVKSEGKLSEVELSAQKEIFKGDEQIIVIKDFESIDEVQLKKLKLKYVLEDEEDEIVLQNVEAGTFDLVSKEYPEKFEELFNQEEANQQKYTLTEILTLDELFEVLQSNTGLAMVDLQLDGKKAFFWLLGSVLGAGDVFVKCECKQLKGGQGCGVKMDFRGKAGKLIQEFFE</sequence>
<dbReference type="SUPFAM" id="SSF48371">
    <property type="entry name" value="ARM repeat"/>
    <property type="match status" value="1"/>
</dbReference>
<evidence type="ECO:0000313" key="2">
    <source>
        <dbReference type="EMBL" id="JAP93583.1"/>
    </source>
</evidence>
<name>A0A146K9T1_9EUKA</name>